<accession>A0A8J2E195</accession>
<dbReference type="AlphaFoldDB" id="A0A8J2E195"/>
<dbReference type="Proteomes" id="UP000786811">
    <property type="component" value="Unassembled WGS sequence"/>
</dbReference>
<keyword evidence="2" id="KW-1185">Reference proteome</keyword>
<reference evidence="1" key="1">
    <citation type="submission" date="2021-04" db="EMBL/GenBank/DDBJ databases">
        <authorList>
            <person name="Chebbi M.A.C M."/>
        </authorList>
    </citation>
    <scope>NUCLEOTIDE SEQUENCE</scope>
</reference>
<dbReference type="EMBL" id="CAJNRD030001114">
    <property type="protein sequence ID" value="CAG5073897.1"/>
    <property type="molecule type" value="Genomic_DNA"/>
</dbReference>
<protein>
    <submittedName>
        <fullName evidence="1">Uncharacterized protein</fullName>
    </submittedName>
</protein>
<sequence>MTPLPIGVGRNEPFPIITKGRAALASSSAASSTRLGSGKAMGGSGHLKTSTILFSSTCSLSKVAGKSRNATPGLPYVDNLTAFSTCCGISPADGGLAAYLQYGLEASTCGYSWNPPIPSWSSGHDPARTINGLLPKKSLCCRVN</sequence>
<evidence type="ECO:0000313" key="1">
    <source>
        <dbReference type="EMBL" id="CAG5073897.1"/>
    </source>
</evidence>
<organism evidence="1 2">
    <name type="scientific">Cotesia congregata</name>
    <name type="common">Parasitoid wasp</name>
    <name type="synonym">Apanteles congregatus</name>
    <dbReference type="NCBI Taxonomy" id="51543"/>
    <lineage>
        <taxon>Eukaryota</taxon>
        <taxon>Metazoa</taxon>
        <taxon>Ecdysozoa</taxon>
        <taxon>Arthropoda</taxon>
        <taxon>Hexapoda</taxon>
        <taxon>Insecta</taxon>
        <taxon>Pterygota</taxon>
        <taxon>Neoptera</taxon>
        <taxon>Endopterygota</taxon>
        <taxon>Hymenoptera</taxon>
        <taxon>Apocrita</taxon>
        <taxon>Ichneumonoidea</taxon>
        <taxon>Braconidae</taxon>
        <taxon>Microgastrinae</taxon>
        <taxon>Cotesia</taxon>
    </lineage>
</organism>
<evidence type="ECO:0000313" key="2">
    <source>
        <dbReference type="Proteomes" id="UP000786811"/>
    </source>
</evidence>
<gene>
    <name evidence="1" type="ORF">HICCMSTLAB_LOCUS669</name>
</gene>
<name>A0A8J2E195_COTCN</name>
<proteinExistence type="predicted"/>
<comment type="caution">
    <text evidence="1">The sequence shown here is derived from an EMBL/GenBank/DDBJ whole genome shotgun (WGS) entry which is preliminary data.</text>
</comment>